<dbReference type="Gene3D" id="1.10.1660.10">
    <property type="match status" value="1"/>
</dbReference>
<dbReference type="Pfam" id="PF13411">
    <property type="entry name" value="MerR_1"/>
    <property type="match status" value="1"/>
</dbReference>
<gene>
    <name evidence="6" type="ORF">H9736_06165</name>
</gene>
<evidence type="ECO:0000313" key="7">
    <source>
        <dbReference type="Proteomes" id="UP000886800"/>
    </source>
</evidence>
<dbReference type="PANTHER" id="PTHR30204:SF69">
    <property type="entry name" value="MERR-FAMILY TRANSCRIPTIONAL REGULATOR"/>
    <property type="match status" value="1"/>
</dbReference>
<organism evidence="6 7">
    <name type="scientific">Candidatus Anaerotruncus excrementipullorum</name>
    <dbReference type="NCBI Taxonomy" id="2838465"/>
    <lineage>
        <taxon>Bacteria</taxon>
        <taxon>Bacillati</taxon>
        <taxon>Bacillota</taxon>
        <taxon>Clostridia</taxon>
        <taxon>Eubacteriales</taxon>
        <taxon>Oscillospiraceae</taxon>
        <taxon>Anaerotruncus</taxon>
    </lineage>
</organism>
<dbReference type="SUPFAM" id="SSF46955">
    <property type="entry name" value="Putative DNA-binding domain"/>
    <property type="match status" value="1"/>
</dbReference>
<keyword evidence="2" id="KW-0805">Transcription regulation</keyword>
<dbReference type="GO" id="GO:0003677">
    <property type="term" value="F:DNA binding"/>
    <property type="evidence" value="ECO:0007669"/>
    <property type="project" value="UniProtKB-KW"/>
</dbReference>
<sequence length="285" mass="33446">MEKKLYTIGKVAKLMGMQSQLLRHYCDIGLITPEYVDPQTGYRYFSFEQLPDIDRTRFLLRCGLRLKEIKQVLQEDNLPLLVELLGKEREQRQLELQRAQDGIDLIDWYINYFTFNKQPASAAPYQIRRIEERFLLAARCPEDYQPTGLYQLFSRIKNAPRYRNLKLTRQVTVVLDYEALLEKRFKRLYVGAFLIGDPGFRAPEILRIPAGEYYCFRANIHDEDWNPSQLRIPLADKVKPVLTLASEYEATFSTYNNNPHELQILFGDPILEPRKESPAFKGGDR</sequence>
<reference evidence="6" key="1">
    <citation type="journal article" date="2021" name="PeerJ">
        <title>Extensive microbial diversity within the chicken gut microbiome revealed by metagenomics and culture.</title>
        <authorList>
            <person name="Gilroy R."/>
            <person name="Ravi A."/>
            <person name="Getino M."/>
            <person name="Pursley I."/>
            <person name="Horton D.L."/>
            <person name="Alikhan N.F."/>
            <person name="Baker D."/>
            <person name="Gharbi K."/>
            <person name="Hall N."/>
            <person name="Watson M."/>
            <person name="Adriaenssens E.M."/>
            <person name="Foster-Nyarko E."/>
            <person name="Jarju S."/>
            <person name="Secka A."/>
            <person name="Antonio M."/>
            <person name="Oren A."/>
            <person name="Chaudhuri R.R."/>
            <person name="La Ragione R."/>
            <person name="Hildebrand F."/>
            <person name="Pallen M.J."/>
        </authorList>
    </citation>
    <scope>NUCLEOTIDE SEQUENCE</scope>
    <source>
        <strain evidence="6">CHK188-5543</strain>
    </source>
</reference>
<name>A0A9D2B871_9FIRM</name>
<evidence type="ECO:0000256" key="4">
    <source>
        <dbReference type="ARBA" id="ARBA00023163"/>
    </source>
</evidence>
<keyword evidence="3" id="KW-0238">DNA-binding</keyword>
<dbReference type="SMART" id="SM00422">
    <property type="entry name" value="HTH_MERR"/>
    <property type="match status" value="1"/>
</dbReference>
<keyword evidence="4" id="KW-0804">Transcription</keyword>
<dbReference type="AlphaFoldDB" id="A0A9D2B871"/>
<proteinExistence type="predicted"/>
<evidence type="ECO:0000256" key="2">
    <source>
        <dbReference type="ARBA" id="ARBA00023015"/>
    </source>
</evidence>
<keyword evidence="1" id="KW-0678">Repressor</keyword>
<evidence type="ECO:0000313" key="6">
    <source>
        <dbReference type="EMBL" id="HIX65819.1"/>
    </source>
</evidence>
<accession>A0A9D2B871</accession>
<evidence type="ECO:0000256" key="1">
    <source>
        <dbReference type="ARBA" id="ARBA00022491"/>
    </source>
</evidence>
<dbReference type="PROSITE" id="PS50937">
    <property type="entry name" value="HTH_MERR_2"/>
    <property type="match status" value="1"/>
</dbReference>
<dbReference type="InterPro" id="IPR009061">
    <property type="entry name" value="DNA-bd_dom_put_sf"/>
</dbReference>
<evidence type="ECO:0000256" key="3">
    <source>
        <dbReference type="ARBA" id="ARBA00023125"/>
    </source>
</evidence>
<feature type="domain" description="HTH merR-type" evidence="5">
    <location>
        <begin position="5"/>
        <end position="75"/>
    </location>
</feature>
<protein>
    <submittedName>
        <fullName evidence="6">MerR family transcriptional regulator</fullName>
    </submittedName>
</protein>
<dbReference type="InterPro" id="IPR000551">
    <property type="entry name" value="MerR-type_HTH_dom"/>
</dbReference>
<reference evidence="6" key="2">
    <citation type="submission" date="2021-04" db="EMBL/GenBank/DDBJ databases">
        <authorList>
            <person name="Gilroy R."/>
        </authorList>
    </citation>
    <scope>NUCLEOTIDE SEQUENCE</scope>
    <source>
        <strain evidence="6">CHK188-5543</strain>
    </source>
</reference>
<dbReference type="InterPro" id="IPR047057">
    <property type="entry name" value="MerR_fam"/>
</dbReference>
<evidence type="ECO:0000259" key="5">
    <source>
        <dbReference type="PROSITE" id="PS50937"/>
    </source>
</evidence>
<dbReference type="Proteomes" id="UP000886800">
    <property type="component" value="Unassembled WGS sequence"/>
</dbReference>
<dbReference type="GO" id="GO:0003700">
    <property type="term" value="F:DNA-binding transcription factor activity"/>
    <property type="evidence" value="ECO:0007669"/>
    <property type="project" value="InterPro"/>
</dbReference>
<dbReference type="EMBL" id="DXES01000132">
    <property type="protein sequence ID" value="HIX65819.1"/>
    <property type="molecule type" value="Genomic_DNA"/>
</dbReference>
<comment type="caution">
    <text evidence="6">The sequence shown here is derived from an EMBL/GenBank/DDBJ whole genome shotgun (WGS) entry which is preliminary data.</text>
</comment>
<dbReference type="PANTHER" id="PTHR30204">
    <property type="entry name" value="REDOX-CYCLING DRUG-SENSING TRANSCRIPTIONAL ACTIVATOR SOXR"/>
    <property type="match status" value="1"/>
</dbReference>